<dbReference type="GO" id="GO:0016052">
    <property type="term" value="P:carbohydrate catabolic process"/>
    <property type="evidence" value="ECO:0007669"/>
    <property type="project" value="TreeGrafter"/>
</dbReference>
<evidence type="ECO:0000256" key="3">
    <source>
        <dbReference type="ARBA" id="ARBA00023239"/>
    </source>
</evidence>
<comment type="subcellular location">
    <subcellularLocation>
        <location evidence="6">Cytoplasm</location>
    </subcellularLocation>
</comment>
<keyword evidence="2 6" id="KW-0963">Cytoplasm</keyword>
<accession>A0A1Y6K6E7</accession>
<protein>
    <recommendedName>
        <fullName evidence="6">Deoxyribose-phosphate aldolase</fullName>
        <shortName evidence="6">DERA</shortName>
        <ecNumber evidence="6">4.1.2.4</ecNumber>
    </recommendedName>
    <alternativeName>
        <fullName evidence="6">2-deoxy-D-ribose 5-phosphate aldolase</fullName>
    </alternativeName>
    <alternativeName>
        <fullName evidence="6">Phosphodeoxyriboaldolase</fullName>
        <shortName evidence="6">Deoxyriboaldolase</shortName>
    </alternativeName>
</protein>
<dbReference type="Gene3D" id="3.20.20.70">
    <property type="entry name" value="Aldolase class I"/>
    <property type="match status" value="1"/>
</dbReference>
<comment type="catalytic activity">
    <reaction evidence="5 6">
        <text>2-deoxy-D-ribose 5-phosphate = D-glyceraldehyde 3-phosphate + acetaldehyde</text>
        <dbReference type="Rhea" id="RHEA:12821"/>
        <dbReference type="ChEBI" id="CHEBI:15343"/>
        <dbReference type="ChEBI" id="CHEBI:59776"/>
        <dbReference type="ChEBI" id="CHEBI:62877"/>
        <dbReference type="EC" id="4.1.2.4"/>
    </reaction>
</comment>
<comment type="pathway">
    <text evidence="6">Carbohydrate degradation; 2-deoxy-D-ribose 1-phosphate degradation; D-glyceraldehyde 3-phosphate and acetaldehyde from 2-deoxy-alpha-D-ribose 1-phosphate: step 2/2.</text>
</comment>
<comment type="similarity">
    <text evidence="1 6">Belongs to the DeoC/FbaB aldolase family. DeoC type 1 subfamily.</text>
</comment>
<organism evidence="7 8">
    <name type="scientific">Candidatus Brevifilum fermentans</name>
    <dbReference type="NCBI Taxonomy" id="1986204"/>
    <lineage>
        <taxon>Bacteria</taxon>
        <taxon>Bacillati</taxon>
        <taxon>Chloroflexota</taxon>
        <taxon>Anaerolineae</taxon>
        <taxon>Anaerolineales</taxon>
        <taxon>Anaerolineaceae</taxon>
        <taxon>Candidatus Brevifilum</taxon>
    </lineage>
</organism>
<dbReference type="GO" id="GO:0004139">
    <property type="term" value="F:deoxyribose-phosphate aldolase activity"/>
    <property type="evidence" value="ECO:0007669"/>
    <property type="project" value="UniProtKB-UniRule"/>
</dbReference>
<evidence type="ECO:0000256" key="6">
    <source>
        <dbReference type="HAMAP-Rule" id="MF_00114"/>
    </source>
</evidence>
<evidence type="ECO:0000256" key="5">
    <source>
        <dbReference type="ARBA" id="ARBA00048791"/>
    </source>
</evidence>
<dbReference type="SMART" id="SM01133">
    <property type="entry name" value="DeoC"/>
    <property type="match status" value="1"/>
</dbReference>
<evidence type="ECO:0000256" key="2">
    <source>
        <dbReference type="ARBA" id="ARBA00022490"/>
    </source>
</evidence>
<dbReference type="SUPFAM" id="SSF51569">
    <property type="entry name" value="Aldolase"/>
    <property type="match status" value="1"/>
</dbReference>
<dbReference type="NCBIfam" id="TIGR00126">
    <property type="entry name" value="deoC"/>
    <property type="match status" value="1"/>
</dbReference>
<evidence type="ECO:0000313" key="8">
    <source>
        <dbReference type="Proteomes" id="UP000195514"/>
    </source>
</evidence>
<sequence>MTLPPLTRLELSKMIDHSLLKPGITQAETILGCELAIREQVAAVTIKPCYTKLAAKILSGSGVMVNPVICFPMGYDTTDTKVFATRQAIDEGAEEIDMVLNLGALFSGDYLFVLEDIAAVVEASQGRTVKVILETGYYQDMELIVKACQIIEAAGGHFVKTSTGFASSPYVNEYGETVGYTLDILKLMRQSVSEAVQVKAAQGVRRLKDALEVIEIGVTRFGVSGTEKLLKEYDETFG</sequence>
<dbReference type="Proteomes" id="UP000195514">
    <property type="component" value="Chromosome I"/>
</dbReference>
<evidence type="ECO:0000256" key="1">
    <source>
        <dbReference type="ARBA" id="ARBA00010936"/>
    </source>
</evidence>
<dbReference type="InterPro" id="IPR013785">
    <property type="entry name" value="Aldolase_TIM"/>
</dbReference>
<dbReference type="EMBL" id="LT859958">
    <property type="protein sequence ID" value="SMX54427.1"/>
    <property type="molecule type" value="Genomic_DNA"/>
</dbReference>
<evidence type="ECO:0000256" key="4">
    <source>
        <dbReference type="ARBA" id="ARBA00023270"/>
    </source>
</evidence>
<dbReference type="PANTHER" id="PTHR10889">
    <property type="entry name" value="DEOXYRIBOSE-PHOSPHATE ALDOLASE"/>
    <property type="match status" value="1"/>
</dbReference>
<keyword evidence="4 6" id="KW-0704">Schiff base</keyword>
<dbReference type="AlphaFoldDB" id="A0A1Y6K6E7"/>
<dbReference type="InterPro" id="IPR011343">
    <property type="entry name" value="DeoC"/>
</dbReference>
<evidence type="ECO:0000313" key="7">
    <source>
        <dbReference type="EMBL" id="SMX54427.1"/>
    </source>
</evidence>
<dbReference type="Pfam" id="PF01791">
    <property type="entry name" value="DeoC"/>
    <property type="match status" value="1"/>
</dbReference>
<dbReference type="GO" id="GO:0005737">
    <property type="term" value="C:cytoplasm"/>
    <property type="evidence" value="ECO:0007669"/>
    <property type="project" value="UniProtKB-SubCell"/>
</dbReference>
<dbReference type="GO" id="GO:0009264">
    <property type="term" value="P:deoxyribonucleotide catabolic process"/>
    <property type="evidence" value="ECO:0007669"/>
    <property type="project" value="UniProtKB-UniRule"/>
</dbReference>
<keyword evidence="8" id="KW-1185">Reference proteome</keyword>
<dbReference type="HAMAP" id="MF_00114">
    <property type="entry name" value="DeoC_type1"/>
    <property type="match status" value="1"/>
</dbReference>
<feature type="active site" description="Proton donor/acceptor" evidence="6">
    <location>
        <position position="199"/>
    </location>
</feature>
<proteinExistence type="inferred from homology"/>
<dbReference type="InterPro" id="IPR002915">
    <property type="entry name" value="DeoC/FbaB/LacD_aldolase"/>
</dbReference>
<dbReference type="PANTHER" id="PTHR10889:SF1">
    <property type="entry name" value="DEOXYRIBOSE-PHOSPHATE ALDOLASE"/>
    <property type="match status" value="1"/>
</dbReference>
<comment type="function">
    <text evidence="6">Catalyzes a reversible aldol reaction between acetaldehyde and D-glyceraldehyde 3-phosphate to generate 2-deoxy-D-ribose 5-phosphate.</text>
</comment>
<dbReference type="RefSeq" id="WP_087862270.1">
    <property type="nucleotide sequence ID" value="NZ_LT859958.1"/>
</dbReference>
<dbReference type="GO" id="GO:0006018">
    <property type="term" value="P:2-deoxyribose 1-phosphate catabolic process"/>
    <property type="evidence" value="ECO:0007669"/>
    <property type="project" value="UniProtKB-UniRule"/>
</dbReference>
<keyword evidence="3 6" id="KW-0456">Lyase</keyword>
<dbReference type="EC" id="4.1.2.4" evidence="6"/>
<gene>
    <name evidence="6 7" type="primary">deoC</name>
    <name evidence="7" type="ORF">CFX1CAM_1362</name>
</gene>
<dbReference type="CDD" id="cd00959">
    <property type="entry name" value="DeoC"/>
    <property type="match status" value="1"/>
</dbReference>
<name>A0A1Y6K6E7_9CHLR</name>
<dbReference type="KEGG" id="abat:CFX1CAM_1362"/>
<dbReference type="OrthoDB" id="9778711at2"/>
<reference evidence="8" key="1">
    <citation type="submission" date="2017-05" db="EMBL/GenBank/DDBJ databases">
        <authorList>
            <person name="Kirkegaard R."/>
            <person name="Mcilroy J S."/>
        </authorList>
    </citation>
    <scope>NUCLEOTIDE SEQUENCE [LARGE SCALE GENOMIC DNA]</scope>
</reference>
<dbReference type="InterPro" id="IPR028581">
    <property type="entry name" value="DeoC_typeI"/>
</dbReference>
<dbReference type="PIRSF" id="PIRSF001357">
    <property type="entry name" value="DeoC"/>
    <property type="match status" value="1"/>
</dbReference>
<dbReference type="UniPathway" id="UPA00002">
    <property type="reaction ID" value="UER00468"/>
</dbReference>
<feature type="active site" description="Schiff-base intermediate with acetaldehyde" evidence="6">
    <location>
        <position position="160"/>
    </location>
</feature>
<feature type="active site" description="Proton donor/acceptor" evidence="6">
    <location>
        <position position="97"/>
    </location>
</feature>